<dbReference type="Pfam" id="PF23113">
    <property type="entry name" value="MARCHF6_C"/>
    <property type="match status" value="1"/>
</dbReference>
<feature type="transmembrane region" description="Helical" evidence="5">
    <location>
        <begin position="689"/>
        <end position="712"/>
    </location>
</feature>
<evidence type="ECO:0000256" key="3">
    <source>
        <dbReference type="ARBA" id="ARBA00022833"/>
    </source>
</evidence>
<dbReference type="PROSITE" id="PS51292">
    <property type="entry name" value="ZF_RING_CH"/>
    <property type="match status" value="1"/>
</dbReference>
<dbReference type="GO" id="GO:0036503">
    <property type="term" value="P:ERAD pathway"/>
    <property type="evidence" value="ECO:0007669"/>
    <property type="project" value="TreeGrafter"/>
</dbReference>
<evidence type="ECO:0000256" key="2">
    <source>
        <dbReference type="ARBA" id="ARBA00022771"/>
    </source>
</evidence>
<evidence type="ECO:0000313" key="8">
    <source>
        <dbReference type="Proteomes" id="UP001140206"/>
    </source>
</evidence>
<feature type="transmembrane region" description="Helical" evidence="5">
    <location>
        <begin position="784"/>
        <end position="805"/>
    </location>
</feature>
<feature type="transmembrane region" description="Helical" evidence="5">
    <location>
        <begin position="742"/>
        <end position="764"/>
    </location>
</feature>
<feature type="transmembrane region" description="Helical" evidence="5">
    <location>
        <begin position="286"/>
        <end position="308"/>
    </location>
</feature>
<evidence type="ECO:0000256" key="4">
    <source>
        <dbReference type="SAM" id="MobiDB-lite"/>
    </source>
</evidence>
<dbReference type="InterPro" id="IPR056521">
    <property type="entry name" value="MARCHF6-like_C"/>
</dbReference>
<sequence>MATTTVADSFIDSTPPIPPPQLAEDGHGAEEEEDDGDTCRICRNPGSSDDPLRYPCACRGSIRFVHEQCLLLWLNRRNSKSCEICKHTFSFNPVYAESTPPTLSFRELFLLASSKAKHSLLFLLRFSFVVFAWICMLPCITFRIWQFTLARSLSDATKLFSDKLFIPEKILIDSLLGILLILGIVVVTLVGTCLLKYLIRLLRGPDSHEIGGQNGRQRMNGPVGVRGPDPGARDIGNANGEQQVNGNDAAALVAPVQVEAVGMAAENQSFEEFAGMKGPIQNLLMNWIEVLVMIAVLLCILSFLPFSLGRMVLYYQPFFLSCSSQYKQSAAEIMDDDANTTFVETPNLSDLSAIAVGYTSTLGPVIIYISFKYAKASHGGIRRLLLSFQVLLLEGLRHLMVSLKAPLIIFVEISVFPLIFGWWIDVCSLALVGCTIDLRLHSFLVDPVRSTYVHLILGFTYVFLLNSFIEDVQEVLHKRVRGFLFMFLSQDPEPIDTILAEPASYHAYRLLLIFCTFGSSIVMVIYMPARLIMQLDLVSSIFPLNLDIPAIHAHILLYLVFFPIIIMHFKYPRSTIRAFLRQWFTIVGRAVNLTDTLLPTDLANNLHENWHGEVGRQGSEPDLHGSSNTVEVHELDDQAGHKYFLFRVMLLLVLALISILLLSTAMIVLPAFIGRVVFEAVPHPAILDAIWKCDLFAFTLGLYILVHCLVMARSFISIIRNRDVLSLVSKSLKWCSTDLKNMLLYSIWISSVPLLIGLLLHALFLPLAVTMNESLVFQELHLHWVFGAILLRFISLIIAVARFNINDDSFSGKVVRMELYGLGHFRGFSALTEVILPMFSHLLTALCFPYVLAQVILPLVGLPHLHYYAWIVFLALRVVCIFARKIPFWVKRFHDYLKDDRYLIERKLCNYGEEKLHVM</sequence>
<evidence type="ECO:0000256" key="1">
    <source>
        <dbReference type="ARBA" id="ARBA00022723"/>
    </source>
</evidence>
<keyword evidence="5" id="KW-1133">Transmembrane helix</keyword>
<evidence type="ECO:0000259" key="6">
    <source>
        <dbReference type="PROSITE" id="PS51292"/>
    </source>
</evidence>
<dbReference type="Gene3D" id="3.30.40.10">
    <property type="entry name" value="Zinc/RING finger domain, C3HC4 (zinc finger)"/>
    <property type="match status" value="1"/>
</dbReference>
<feature type="transmembrane region" description="Helical" evidence="5">
    <location>
        <begin position="644"/>
        <end position="669"/>
    </location>
</feature>
<dbReference type="Pfam" id="PF12906">
    <property type="entry name" value="RINGv"/>
    <property type="match status" value="1"/>
</dbReference>
<feature type="transmembrane region" description="Helical" evidence="5">
    <location>
        <begin position="175"/>
        <end position="199"/>
    </location>
</feature>
<proteinExistence type="predicted"/>
<feature type="transmembrane region" description="Helical" evidence="5">
    <location>
        <begin position="351"/>
        <end position="374"/>
    </location>
</feature>
<keyword evidence="2" id="KW-0863">Zinc-finger</keyword>
<organism evidence="7 8">
    <name type="scientific">Rhynchospora pubera</name>
    <dbReference type="NCBI Taxonomy" id="906938"/>
    <lineage>
        <taxon>Eukaryota</taxon>
        <taxon>Viridiplantae</taxon>
        <taxon>Streptophyta</taxon>
        <taxon>Embryophyta</taxon>
        <taxon>Tracheophyta</taxon>
        <taxon>Spermatophyta</taxon>
        <taxon>Magnoliopsida</taxon>
        <taxon>Liliopsida</taxon>
        <taxon>Poales</taxon>
        <taxon>Cyperaceae</taxon>
        <taxon>Cyperoideae</taxon>
        <taxon>Rhynchosporeae</taxon>
        <taxon>Rhynchospora</taxon>
    </lineage>
</organism>
<dbReference type="SUPFAM" id="SSF57850">
    <property type="entry name" value="RING/U-box"/>
    <property type="match status" value="1"/>
</dbReference>
<comment type="caution">
    <text evidence="7">The sequence shown here is derived from an EMBL/GenBank/DDBJ whole genome shotgun (WGS) entry which is preliminary data.</text>
</comment>
<dbReference type="PANTHER" id="PTHR13145">
    <property type="entry name" value="SSM4 PROTEIN"/>
    <property type="match status" value="1"/>
</dbReference>
<dbReference type="GO" id="GO:0008270">
    <property type="term" value="F:zinc ion binding"/>
    <property type="evidence" value="ECO:0007669"/>
    <property type="project" value="UniProtKB-KW"/>
</dbReference>
<dbReference type="InterPro" id="IPR013083">
    <property type="entry name" value="Znf_RING/FYVE/PHD"/>
</dbReference>
<feature type="transmembrane region" description="Helical" evidence="5">
    <location>
        <begin position="407"/>
        <end position="432"/>
    </location>
</feature>
<keyword evidence="1" id="KW-0479">Metal-binding</keyword>
<dbReference type="AlphaFoldDB" id="A0AAV8D5E4"/>
<gene>
    <name evidence="7" type="ORF">LUZ62_073534</name>
</gene>
<name>A0AAV8D5E4_9POAL</name>
<feature type="domain" description="RING-CH-type" evidence="6">
    <location>
        <begin position="31"/>
        <end position="92"/>
    </location>
</feature>
<keyword evidence="5" id="KW-0472">Membrane</keyword>
<dbReference type="GO" id="GO:0005789">
    <property type="term" value="C:endoplasmic reticulum membrane"/>
    <property type="evidence" value="ECO:0007669"/>
    <property type="project" value="TreeGrafter"/>
</dbReference>
<dbReference type="EMBL" id="JAMFTS010000004">
    <property type="protein sequence ID" value="KAJ4763159.1"/>
    <property type="molecule type" value="Genomic_DNA"/>
</dbReference>
<feature type="transmembrane region" description="Helical" evidence="5">
    <location>
        <begin position="122"/>
        <end position="145"/>
    </location>
</feature>
<dbReference type="PANTHER" id="PTHR13145:SF2">
    <property type="entry name" value="RING-CH-TYPE DOMAIN-CONTAINING PROTEIN"/>
    <property type="match status" value="1"/>
</dbReference>
<dbReference type="Proteomes" id="UP001140206">
    <property type="component" value="Chromosome 4"/>
</dbReference>
<dbReference type="InterPro" id="IPR011016">
    <property type="entry name" value="Znf_RING-CH"/>
</dbReference>
<feature type="transmembrane region" description="Helical" evidence="5">
    <location>
        <begin position="865"/>
        <end position="883"/>
    </location>
</feature>
<evidence type="ECO:0000313" key="7">
    <source>
        <dbReference type="EMBL" id="KAJ4763159.1"/>
    </source>
</evidence>
<dbReference type="SMART" id="SM00744">
    <property type="entry name" value="RINGv"/>
    <property type="match status" value="1"/>
</dbReference>
<keyword evidence="3" id="KW-0862">Zinc</keyword>
<feature type="transmembrane region" description="Helical" evidence="5">
    <location>
        <begin position="549"/>
        <end position="569"/>
    </location>
</feature>
<feature type="region of interest" description="Disordered" evidence="4">
    <location>
        <begin position="1"/>
        <end position="39"/>
    </location>
</feature>
<keyword evidence="5" id="KW-0812">Transmembrane</keyword>
<reference evidence="7" key="1">
    <citation type="submission" date="2022-08" db="EMBL/GenBank/DDBJ databases">
        <authorList>
            <person name="Marques A."/>
        </authorList>
    </citation>
    <scope>NUCLEOTIDE SEQUENCE</scope>
    <source>
        <strain evidence="7">RhyPub2mFocal</strain>
        <tissue evidence="7">Leaves</tissue>
    </source>
</reference>
<feature type="transmembrane region" description="Helical" evidence="5">
    <location>
        <begin position="825"/>
        <end position="853"/>
    </location>
</feature>
<dbReference type="CDD" id="cd16702">
    <property type="entry name" value="RING_CH-C4HC3_MARCH6"/>
    <property type="match status" value="1"/>
</dbReference>
<protein>
    <submittedName>
        <fullName evidence="7">RING/FYVE/PHD zinc finger superfamily protein</fullName>
    </submittedName>
</protein>
<evidence type="ECO:0000256" key="5">
    <source>
        <dbReference type="SAM" id="Phobius"/>
    </source>
</evidence>
<accession>A0AAV8D5E4</accession>
<feature type="transmembrane region" description="Helical" evidence="5">
    <location>
        <begin position="510"/>
        <end position="529"/>
    </location>
</feature>
<keyword evidence="8" id="KW-1185">Reference proteome</keyword>
<feature type="transmembrane region" description="Helical" evidence="5">
    <location>
        <begin position="452"/>
        <end position="469"/>
    </location>
</feature>